<comment type="caution">
    <text evidence="4">The sequence shown here is derived from an EMBL/GenBank/DDBJ whole genome shotgun (WGS) entry which is preliminary data.</text>
</comment>
<dbReference type="Gene3D" id="3.40.50.1820">
    <property type="entry name" value="alpha/beta hydrolase"/>
    <property type="match status" value="1"/>
</dbReference>
<dbReference type="EMBL" id="SACL01000002">
    <property type="protein sequence ID" value="RVT97507.1"/>
    <property type="molecule type" value="Genomic_DNA"/>
</dbReference>
<accession>A0A437MIM1</accession>
<evidence type="ECO:0000313" key="5">
    <source>
        <dbReference type="Proteomes" id="UP000282957"/>
    </source>
</evidence>
<dbReference type="RefSeq" id="WP_127786736.1">
    <property type="nucleotide sequence ID" value="NZ_SACL01000002.1"/>
</dbReference>
<dbReference type="InterPro" id="IPR000383">
    <property type="entry name" value="Xaa-Pro-like_dom"/>
</dbReference>
<proteinExistence type="predicted"/>
<keyword evidence="2" id="KW-0732">Signal</keyword>
<dbReference type="PANTHER" id="PTHR22946:SF9">
    <property type="entry name" value="POLYKETIDE TRANSFERASE AF380"/>
    <property type="match status" value="1"/>
</dbReference>
<evidence type="ECO:0000256" key="2">
    <source>
        <dbReference type="SAM" id="SignalP"/>
    </source>
</evidence>
<dbReference type="InterPro" id="IPR050261">
    <property type="entry name" value="FrsA_esterase"/>
</dbReference>
<dbReference type="GO" id="GO:0052689">
    <property type="term" value="F:carboxylic ester hydrolase activity"/>
    <property type="evidence" value="ECO:0007669"/>
    <property type="project" value="UniProtKB-ARBA"/>
</dbReference>
<feature type="chain" id="PRO_5019557561" description="Xaa-Pro dipeptidyl-peptidase-like domain-containing protein" evidence="2">
    <location>
        <begin position="18"/>
        <end position="279"/>
    </location>
</feature>
<sequence>MIRLLALLLLLASPALAAEEMLMLPGPDGTRLQTRLCRPDTPGPHRLLIMNHGAQFRAEIRSVLVPAPCDSEPVDWFTDRGYAVAVPLRRGHGASTGEWMESFGPCEDPDFLRVGRETARDIRAVLEELLHHPGIEPDHAVILGESAGGWGSIALAAERPSGVAAIINVAGGRGGWAGGRARQNCAAPRLIETMGLFGRTARVPMLWLYAINDSYFGPSLAGSMFEAFTAAGGVAEMTVLPQTAPDGHFMFFHDKGSETWGPRVELFLRSLAPPVTALR</sequence>
<dbReference type="SUPFAM" id="SSF53474">
    <property type="entry name" value="alpha/beta-Hydrolases"/>
    <property type="match status" value="1"/>
</dbReference>
<dbReference type="Pfam" id="PF02129">
    <property type="entry name" value="Peptidase_S15"/>
    <property type="match status" value="1"/>
</dbReference>
<dbReference type="Proteomes" id="UP000282957">
    <property type="component" value="Unassembled WGS sequence"/>
</dbReference>
<keyword evidence="5" id="KW-1185">Reference proteome</keyword>
<feature type="signal peptide" evidence="2">
    <location>
        <begin position="1"/>
        <end position="17"/>
    </location>
</feature>
<feature type="domain" description="Xaa-Pro dipeptidyl-peptidase-like" evidence="3">
    <location>
        <begin position="28"/>
        <end position="178"/>
    </location>
</feature>
<evidence type="ECO:0000256" key="1">
    <source>
        <dbReference type="ARBA" id="ARBA00022801"/>
    </source>
</evidence>
<evidence type="ECO:0000259" key="3">
    <source>
        <dbReference type="Pfam" id="PF02129"/>
    </source>
</evidence>
<name>A0A437MIM1_9PROT</name>
<dbReference type="OrthoDB" id="7839439at2"/>
<reference evidence="4 5" key="1">
    <citation type="submission" date="2019-01" db="EMBL/GenBank/DDBJ databases">
        <authorList>
            <person name="Chen W.-M."/>
        </authorList>
    </citation>
    <scope>NUCLEOTIDE SEQUENCE [LARGE SCALE GENOMIC DNA]</scope>
    <source>
        <strain evidence="4 5">CCP-6</strain>
    </source>
</reference>
<keyword evidence="1" id="KW-0378">Hydrolase</keyword>
<dbReference type="InterPro" id="IPR029058">
    <property type="entry name" value="AB_hydrolase_fold"/>
</dbReference>
<gene>
    <name evidence="4" type="ORF">EOD42_06690</name>
</gene>
<evidence type="ECO:0000313" key="4">
    <source>
        <dbReference type="EMBL" id="RVT97507.1"/>
    </source>
</evidence>
<protein>
    <recommendedName>
        <fullName evidence="3">Xaa-Pro dipeptidyl-peptidase-like domain-containing protein</fullName>
    </recommendedName>
</protein>
<dbReference type="AlphaFoldDB" id="A0A437MIM1"/>
<dbReference type="PANTHER" id="PTHR22946">
    <property type="entry name" value="DIENELACTONE HYDROLASE DOMAIN-CONTAINING PROTEIN-RELATED"/>
    <property type="match status" value="1"/>
</dbReference>
<organism evidence="4 5">
    <name type="scientific">Rhodovarius crocodyli</name>
    <dbReference type="NCBI Taxonomy" id="1979269"/>
    <lineage>
        <taxon>Bacteria</taxon>
        <taxon>Pseudomonadati</taxon>
        <taxon>Pseudomonadota</taxon>
        <taxon>Alphaproteobacteria</taxon>
        <taxon>Acetobacterales</taxon>
        <taxon>Roseomonadaceae</taxon>
        <taxon>Rhodovarius</taxon>
    </lineage>
</organism>